<proteinExistence type="predicted"/>
<organism evidence="2">
    <name type="scientific">Nothobranchius furzeri</name>
    <name type="common">Turquoise killifish</name>
    <dbReference type="NCBI Taxonomy" id="105023"/>
    <lineage>
        <taxon>Eukaryota</taxon>
        <taxon>Metazoa</taxon>
        <taxon>Chordata</taxon>
        <taxon>Craniata</taxon>
        <taxon>Vertebrata</taxon>
        <taxon>Euteleostomi</taxon>
        <taxon>Actinopterygii</taxon>
        <taxon>Neopterygii</taxon>
        <taxon>Teleostei</taxon>
        <taxon>Neoteleostei</taxon>
        <taxon>Acanthomorphata</taxon>
        <taxon>Ovalentaria</taxon>
        <taxon>Atherinomorphae</taxon>
        <taxon>Cyprinodontiformes</taxon>
        <taxon>Nothobranchiidae</taxon>
        <taxon>Nothobranchius</taxon>
    </lineage>
</organism>
<sequence>IQDQLAFCPESENLEDLITLAIRIEKRLKTRSKYTQPWFPPVQPKQSACSTSPPVQPHISASASASPDEPMQIGHASLTPEEKQHRFSSQLCLYCGQSGHFLSNFPVCPKGRAHQ</sequence>
<reference evidence="2" key="1">
    <citation type="submission" date="2016-05" db="EMBL/GenBank/DDBJ databases">
        <authorList>
            <person name="Lavstsen T."/>
            <person name="Jespersen J.S."/>
        </authorList>
    </citation>
    <scope>NUCLEOTIDE SEQUENCE</scope>
    <source>
        <tissue evidence="2">Brain</tissue>
    </source>
</reference>
<dbReference type="InterPro" id="IPR036875">
    <property type="entry name" value="Znf_CCHC_sf"/>
</dbReference>
<dbReference type="AlphaFoldDB" id="A0A1A7ZVL3"/>
<dbReference type="SUPFAM" id="SSF57756">
    <property type="entry name" value="Retrovirus zinc finger-like domains"/>
    <property type="match status" value="1"/>
</dbReference>
<dbReference type="EMBL" id="HADY01007846">
    <property type="protein sequence ID" value="SBP46331.1"/>
    <property type="molecule type" value="Transcribed_RNA"/>
</dbReference>
<feature type="non-terminal residue" evidence="2">
    <location>
        <position position="1"/>
    </location>
</feature>
<evidence type="ECO:0000313" key="2">
    <source>
        <dbReference type="EMBL" id="SBP46331.1"/>
    </source>
</evidence>
<name>A0A1A7ZVL3_NOTFU</name>
<dbReference type="GO" id="GO:0008270">
    <property type="term" value="F:zinc ion binding"/>
    <property type="evidence" value="ECO:0007669"/>
    <property type="project" value="InterPro"/>
</dbReference>
<evidence type="ECO:0000256" key="1">
    <source>
        <dbReference type="SAM" id="MobiDB-lite"/>
    </source>
</evidence>
<feature type="non-terminal residue" evidence="2">
    <location>
        <position position="115"/>
    </location>
</feature>
<accession>A0A1A7ZVL3</accession>
<dbReference type="GO" id="GO:0003676">
    <property type="term" value="F:nucleic acid binding"/>
    <property type="evidence" value="ECO:0007669"/>
    <property type="project" value="InterPro"/>
</dbReference>
<feature type="compositionally biased region" description="Polar residues" evidence="1">
    <location>
        <begin position="44"/>
        <end position="65"/>
    </location>
</feature>
<feature type="region of interest" description="Disordered" evidence="1">
    <location>
        <begin position="35"/>
        <end position="82"/>
    </location>
</feature>
<reference evidence="2" key="2">
    <citation type="submission" date="2016-06" db="EMBL/GenBank/DDBJ databases">
        <title>The genome of a short-lived fish provides insights into sex chromosome evolution and the genetic control of aging.</title>
        <authorList>
            <person name="Reichwald K."/>
            <person name="Felder M."/>
            <person name="Petzold A."/>
            <person name="Koch P."/>
            <person name="Groth M."/>
            <person name="Platzer M."/>
        </authorList>
    </citation>
    <scope>NUCLEOTIDE SEQUENCE</scope>
    <source>
        <tissue evidence="2">Brain</tissue>
    </source>
</reference>
<protein>
    <submittedName>
        <fullName evidence="2">Paternally expressed 10</fullName>
    </submittedName>
</protein>
<gene>
    <name evidence="2" type="primary">PEG10</name>
</gene>